<gene>
    <name evidence="1" type="ORF">BGZ70_005644</name>
</gene>
<reference evidence="1" key="1">
    <citation type="journal article" date="2020" name="Fungal Divers.">
        <title>Resolving the Mortierellaceae phylogeny through synthesis of multi-gene phylogenetics and phylogenomics.</title>
        <authorList>
            <person name="Vandepol N."/>
            <person name="Liber J."/>
            <person name="Desiro A."/>
            <person name="Na H."/>
            <person name="Kennedy M."/>
            <person name="Barry K."/>
            <person name="Grigoriev I.V."/>
            <person name="Miller A.N."/>
            <person name="O'Donnell K."/>
            <person name="Stajich J.E."/>
            <person name="Bonito G."/>
        </authorList>
    </citation>
    <scope>NUCLEOTIDE SEQUENCE</scope>
    <source>
        <strain evidence="1">CK1249</strain>
    </source>
</reference>
<dbReference type="OrthoDB" id="2405020at2759"/>
<evidence type="ECO:0000313" key="1">
    <source>
        <dbReference type="EMBL" id="KAF9964980.1"/>
    </source>
</evidence>
<dbReference type="AlphaFoldDB" id="A0A9P6JAY4"/>
<dbReference type="InterPro" id="IPR032675">
    <property type="entry name" value="LRR_dom_sf"/>
</dbReference>
<protein>
    <submittedName>
        <fullName evidence="1">Uncharacterized protein</fullName>
    </submittedName>
</protein>
<dbReference type="EMBL" id="JAAAHY010000300">
    <property type="protein sequence ID" value="KAF9964980.1"/>
    <property type="molecule type" value="Genomic_DNA"/>
</dbReference>
<name>A0A9P6JAY4_MORAP</name>
<dbReference type="SUPFAM" id="SSF52047">
    <property type="entry name" value="RNI-like"/>
    <property type="match status" value="1"/>
</dbReference>
<accession>A0A9P6JAY4</accession>
<organism evidence="1 2">
    <name type="scientific">Mortierella alpina</name>
    <name type="common">Oleaginous fungus</name>
    <name type="synonym">Mortierella renispora</name>
    <dbReference type="NCBI Taxonomy" id="64518"/>
    <lineage>
        <taxon>Eukaryota</taxon>
        <taxon>Fungi</taxon>
        <taxon>Fungi incertae sedis</taxon>
        <taxon>Mucoromycota</taxon>
        <taxon>Mortierellomycotina</taxon>
        <taxon>Mortierellomycetes</taxon>
        <taxon>Mortierellales</taxon>
        <taxon>Mortierellaceae</taxon>
        <taxon>Mortierella</taxon>
    </lineage>
</organism>
<comment type="caution">
    <text evidence="1">The sequence shown here is derived from an EMBL/GenBank/DDBJ whole genome shotgun (WGS) entry which is preliminary data.</text>
</comment>
<keyword evidence="2" id="KW-1185">Reference proteome</keyword>
<sequence>MDLNWDEVDENKEKDMPDVETIIKEASIARFSLNPTAAKIKSLRLPSNRFGARNPLPLLLLKSDLLDLETCGIPCFRKDADPKEIEQVVRERCPNLKHLICPCFRGEREQDGAAVCAFIRGCSGLKSFTAELFSDYDAESFDPTYFNDDYSDLDPRHIIAEVRSHRKTLEVLDLTDCVQVFSEDQQDILNVCHQLKRFWVTDSYGEGSMVGIESTDVSASYWACSELRELGLVLNLYPKREDKFDVLKDGTEEDEDWDDYDLEELVVKGTKQVYTQIGKMEKLEVLALDIDRSYENHMKISDFAGNLTICDGYLDELARLKKLKSLQLRADFWSAMGQAEVEFMYKNWPLLSKITFNCKVSELRALPHWQWLLSKRPQLRLEGPRLDW</sequence>
<evidence type="ECO:0000313" key="2">
    <source>
        <dbReference type="Proteomes" id="UP000738359"/>
    </source>
</evidence>
<dbReference type="Proteomes" id="UP000738359">
    <property type="component" value="Unassembled WGS sequence"/>
</dbReference>
<dbReference type="Gene3D" id="3.80.10.10">
    <property type="entry name" value="Ribonuclease Inhibitor"/>
    <property type="match status" value="1"/>
</dbReference>
<proteinExistence type="predicted"/>